<organism evidence="1 2">
    <name type="scientific">Salisediminibacterium beveridgei</name>
    <dbReference type="NCBI Taxonomy" id="632773"/>
    <lineage>
        <taxon>Bacteria</taxon>
        <taxon>Bacillati</taxon>
        <taxon>Bacillota</taxon>
        <taxon>Bacilli</taxon>
        <taxon>Bacillales</taxon>
        <taxon>Bacillaceae</taxon>
        <taxon>Salisediminibacterium</taxon>
    </lineage>
</organism>
<keyword evidence="2" id="KW-1185">Reference proteome</keyword>
<reference evidence="1 2" key="1">
    <citation type="submission" date="2015-08" db="EMBL/GenBank/DDBJ databases">
        <title>The complete genome sequence of Bacillus beveridgei MLTeJB.</title>
        <authorList>
            <person name="Hanson T.E."/>
            <person name="Mesa C."/>
            <person name="Basesman S.M."/>
            <person name="Oremland R.S."/>
        </authorList>
    </citation>
    <scope>NUCLEOTIDE SEQUENCE [LARGE SCALE GENOMIC DNA]</scope>
    <source>
        <strain evidence="1 2">MLTeJB</strain>
    </source>
</reference>
<proteinExistence type="predicted"/>
<dbReference type="RefSeq" id="WP_069364183.1">
    <property type="nucleotide sequence ID" value="NZ_CP012502.1"/>
</dbReference>
<dbReference type="Proteomes" id="UP000094463">
    <property type="component" value="Chromosome"/>
</dbReference>
<name>A0A1D7QSS9_9BACI</name>
<gene>
    <name evidence="1" type="ORF">BBEV_0691</name>
</gene>
<evidence type="ECO:0000313" key="2">
    <source>
        <dbReference type="Proteomes" id="UP000094463"/>
    </source>
</evidence>
<dbReference type="KEGG" id="bbev:BBEV_0691"/>
<protein>
    <submittedName>
        <fullName evidence="1">Uncharacterized protein</fullName>
    </submittedName>
</protein>
<accession>A0A1D7QSS9</accession>
<dbReference type="EMBL" id="CP012502">
    <property type="protein sequence ID" value="AOM82063.1"/>
    <property type="molecule type" value="Genomic_DNA"/>
</dbReference>
<dbReference type="AlphaFoldDB" id="A0A1D7QSS9"/>
<dbReference type="OrthoDB" id="2786627at2"/>
<evidence type="ECO:0000313" key="1">
    <source>
        <dbReference type="EMBL" id="AOM82063.1"/>
    </source>
</evidence>
<sequence length="340" mass="39918">MIHTLQMYVPMAIDDVERMKARFHISGDDVESVFHGKYPFAHFNLINQQAKGRYYLSMHIDIVKILGRSDIDESDFTAVERQINSMIFKIFMDWRAIQNAFLVRIDYRYDIQITDPNQRKLLFHLYGKLAQQHGHLKKHTGKLKSDGTYEAYETSVYHSSKSSGTLVYDKEAHLADIGLEVMPYEESVLRFEVKLSKAHLDYKMNPKKCLNTRDRQLKEYFKRSVFHEYMYRMLKPIYFQGDFVKLTEAKKRIERSTLTPYQKDKLIDLLKKINYSKATVSSPVKKGNVSKPTFKKYLRLLEELSIHPITIPKNIKGSPKSIPNPLSLLFDEIEKSHPIR</sequence>